<feature type="binding site" evidence="7">
    <location>
        <begin position="71"/>
        <end position="73"/>
    </location>
    <ligand>
        <name>substrate</name>
    </ligand>
</feature>
<dbReference type="GO" id="GO:0000287">
    <property type="term" value="F:magnesium ion binding"/>
    <property type="evidence" value="ECO:0007669"/>
    <property type="project" value="UniProtKB-UniRule"/>
</dbReference>
<comment type="cofactor">
    <cofactor evidence="7">
        <name>Mg(2+)</name>
        <dbReference type="ChEBI" id="CHEBI:18420"/>
    </cofactor>
</comment>
<evidence type="ECO:0000256" key="3">
    <source>
        <dbReference type="ARBA" id="ARBA00022801"/>
    </source>
</evidence>
<dbReference type="GO" id="GO:0006226">
    <property type="term" value="P:dUMP biosynthetic process"/>
    <property type="evidence" value="ECO:0007669"/>
    <property type="project" value="UniProtKB-UniRule"/>
</dbReference>
<dbReference type="CDD" id="cd07557">
    <property type="entry name" value="trimeric_dUTPase"/>
    <property type="match status" value="1"/>
</dbReference>
<evidence type="ECO:0000313" key="10">
    <source>
        <dbReference type="Proteomes" id="UP000826725"/>
    </source>
</evidence>
<dbReference type="NCBIfam" id="TIGR00576">
    <property type="entry name" value="dut"/>
    <property type="match status" value="1"/>
</dbReference>
<dbReference type="EMBL" id="AP024086">
    <property type="protein sequence ID" value="BCL61218.1"/>
    <property type="molecule type" value="Genomic_DNA"/>
</dbReference>
<dbReference type="NCBIfam" id="NF001862">
    <property type="entry name" value="PRK00601.1"/>
    <property type="match status" value="1"/>
</dbReference>
<evidence type="ECO:0000256" key="2">
    <source>
        <dbReference type="ARBA" id="ARBA00022723"/>
    </source>
</evidence>
<dbReference type="GO" id="GO:0046081">
    <property type="term" value="P:dUTP catabolic process"/>
    <property type="evidence" value="ECO:0007669"/>
    <property type="project" value="InterPro"/>
</dbReference>
<dbReference type="GO" id="GO:0004170">
    <property type="term" value="F:dUTP diphosphatase activity"/>
    <property type="evidence" value="ECO:0007669"/>
    <property type="project" value="UniProtKB-UniRule"/>
</dbReference>
<evidence type="ECO:0000256" key="4">
    <source>
        <dbReference type="ARBA" id="ARBA00022842"/>
    </source>
</evidence>
<comment type="pathway">
    <text evidence="7">Pyrimidine metabolism; dUMP biosynthesis; dUMP from dCTP (dUTP route): step 2/2.</text>
</comment>
<comment type="function">
    <text evidence="7">This enzyme is involved in nucleotide metabolism: it produces dUMP, the immediate precursor of thymidine nucleotides and it decreases the intracellular concentration of dUTP so that uracil cannot be incorporated into DNA.</text>
</comment>
<evidence type="ECO:0000256" key="5">
    <source>
        <dbReference type="ARBA" id="ARBA00023080"/>
    </source>
</evidence>
<evidence type="ECO:0000259" key="8">
    <source>
        <dbReference type="Pfam" id="PF00692"/>
    </source>
</evidence>
<feature type="domain" description="dUTPase-like" evidence="8">
    <location>
        <begin position="18"/>
        <end position="150"/>
    </location>
</feature>
<sequence length="151" mass="16382">MEKITIKLKWFLPPDERDIHLPSYETFGSAGMDVEAAVRKPLPVSPGEIVLVPTGFGVALPPGFELQVRPRSGLAVKHGITLINSPGTIDSDYRGEIKIALVNHSRADFMVRRGDRIAQLVVAPVTRADFEIVVELDVTERGAGGFGHTGL</sequence>
<proteinExistence type="inferred from homology"/>
<evidence type="ECO:0000256" key="1">
    <source>
        <dbReference type="ARBA" id="ARBA00006581"/>
    </source>
</evidence>
<evidence type="ECO:0000256" key="6">
    <source>
        <dbReference type="ARBA" id="ARBA00047686"/>
    </source>
</evidence>
<dbReference type="EC" id="3.6.1.23" evidence="7"/>
<gene>
    <name evidence="7 9" type="primary">dut</name>
    <name evidence="9" type="ORF">DGMP_19110</name>
</gene>
<keyword evidence="3 7" id="KW-0378">Hydrolase</keyword>
<comment type="catalytic activity">
    <reaction evidence="6 7">
        <text>dUTP + H2O = dUMP + diphosphate + H(+)</text>
        <dbReference type="Rhea" id="RHEA:10248"/>
        <dbReference type="ChEBI" id="CHEBI:15377"/>
        <dbReference type="ChEBI" id="CHEBI:15378"/>
        <dbReference type="ChEBI" id="CHEBI:33019"/>
        <dbReference type="ChEBI" id="CHEBI:61555"/>
        <dbReference type="ChEBI" id="CHEBI:246422"/>
        <dbReference type="EC" id="3.6.1.23"/>
    </reaction>
</comment>
<dbReference type="HAMAP" id="MF_00116">
    <property type="entry name" value="dUTPase_bact"/>
    <property type="match status" value="1"/>
</dbReference>
<reference evidence="9" key="1">
    <citation type="submission" date="2020-09" db="EMBL/GenBank/DDBJ databases">
        <title>Desulfogranum mesoprofundum gen. nov., sp. nov., a novel mesophilic, sulfate-reducing chemolithoautotroph isolated from a deep-sea hydrothermal vent chimney in the Suiyo Seamount.</title>
        <authorList>
            <person name="Hashimoto Y."/>
            <person name="Nakagawa S."/>
        </authorList>
    </citation>
    <scope>NUCLEOTIDE SEQUENCE</scope>
    <source>
        <strain evidence="9">KT2</strain>
    </source>
</reference>
<dbReference type="InterPro" id="IPR033704">
    <property type="entry name" value="dUTPase_trimeric"/>
</dbReference>
<dbReference type="KEGG" id="dbk:DGMP_19110"/>
<feature type="binding site" evidence="7">
    <location>
        <position position="84"/>
    </location>
    <ligand>
        <name>substrate</name>
    </ligand>
</feature>
<feature type="binding site" evidence="7">
    <location>
        <begin position="88"/>
        <end position="90"/>
    </location>
    <ligand>
        <name>substrate</name>
    </ligand>
</feature>
<name>A0A8D5JDK4_9BACT</name>
<keyword evidence="10" id="KW-1185">Reference proteome</keyword>
<dbReference type="InterPro" id="IPR008181">
    <property type="entry name" value="dUTPase"/>
</dbReference>
<comment type="caution">
    <text evidence="7">Lacks conserved residue(s) required for the propagation of feature annotation.</text>
</comment>
<dbReference type="FunFam" id="2.70.40.10:FF:000002">
    <property type="entry name" value="dUTP diphosphatase"/>
    <property type="match status" value="1"/>
</dbReference>
<keyword evidence="5 7" id="KW-0546">Nucleotide metabolism</keyword>
<dbReference type="UniPathway" id="UPA00610">
    <property type="reaction ID" value="UER00666"/>
</dbReference>
<evidence type="ECO:0000256" key="7">
    <source>
        <dbReference type="HAMAP-Rule" id="MF_00116"/>
    </source>
</evidence>
<evidence type="ECO:0000313" key="9">
    <source>
        <dbReference type="EMBL" id="BCL61218.1"/>
    </source>
</evidence>
<dbReference type="Proteomes" id="UP000826725">
    <property type="component" value="Chromosome"/>
</dbReference>
<dbReference type="PANTHER" id="PTHR11241:SF0">
    <property type="entry name" value="DEOXYURIDINE 5'-TRIPHOSPHATE NUCLEOTIDOHYDROLASE"/>
    <property type="match status" value="1"/>
</dbReference>
<comment type="similarity">
    <text evidence="1 7">Belongs to the dUTPase family.</text>
</comment>
<dbReference type="Pfam" id="PF00692">
    <property type="entry name" value="dUTPase"/>
    <property type="match status" value="1"/>
</dbReference>
<keyword evidence="2 7" id="KW-0479">Metal-binding</keyword>
<accession>A0A8D5JDK4</accession>
<dbReference type="AlphaFoldDB" id="A0A8D5JDK4"/>
<protein>
    <recommendedName>
        <fullName evidence="7">Deoxyuridine 5'-triphosphate nucleotidohydrolase</fullName>
        <shortName evidence="7">dUTPase</shortName>
        <ecNumber evidence="7">3.6.1.23</ecNumber>
    </recommendedName>
    <alternativeName>
        <fullName evidence="7">dUTP pyrophosphatase</fullName>
    </alternativeName>
</protein>
<dbReference type="InterPro" id="IPR029054">
    <property type="entry name" value="dUTPase-like"/>
</dbReference>
<dbReference type="PANTHER" id="PTHR11241">
    <property type="entry name" value="DEOXYURIDINE 5'-TRIPHOSPHATE NUCLEOTIDOHYDROLASE"/>
    <property type="match status" value="1"/>
</dbReference>
<organism evidence="9 10">
    <name type="scientific">Desulfomarina profundi</name>
    <dbReference type="NCBI Taxonomy" id="2772557"/>
    <lineage>
        <taxon>Bacteria</taxon>
        <taxon>Pseudomonadati</taxon>
        <taxon>Thermodesulfobacteriota</taxon>
        <taxon>Desulfobulbia</taxon>
        <taxon>Desulfobulbales</taxon>
        <taxon>Desulfobulbaceae</taxon>
        <taxon>Desulfomarina</taxon>
    </lineage>
</organism>
<dbReference type="RefSeq" id="WP_228857248.1">
    <property type="nucleotide sequence ID" value="NZ_AP024086.1"/>
</dbReference>
<keyword evidence="4 7" id="KW-0460">Magnesium</keyword>